<dbReference type="GO" id="GO:0016787">
    <property type="term" value="F:hydrolase activity"/>
    <property type="evidence" value="ECO:0007669"/>
    <property type="project" value="UniProtKB-KW"/>
</dbReference>
<name>A0A0B4EF32_METAF</name>
<dbReference type="SFLD" id="SFLDS00003">
    <property type="entry name" value="Haloacid_Dehalogenase"/>
    <property type="match status" value="1"/>
</dbReference>
<keyword evidence="3" id="KW-1185">Reference proteome</keyword>
<dbReference type="SFLD" id="SFLDG01129">
    <property type="entry name" value="C1.5:_HAD__Beta-PGM__Phosphata"/>
    <property type="match status" value="1"/>
</dbReference>
<evidence type="ECO:0000313" key="3">
    <source>
        <dbReference type="Proteomes" id="UP000031186"/>
    </source>
</evidence>
<dbReference type="InterPro" id="IPR023198">
    <property type="entry name" value="PGP-like_dom2"/>
</dbReference>
<dbReference type="InterPro" id="IPR051540">
    <property type="entry name" value="S-2-haloacid_dehalogenase"/>
</dbReference>
<dbReference type="SUPFAM" id="SSF56784">
    <property type="entry name" value="HAD-like"/>
    <property type="match status" value="1"/>
</dbReference>
<dbReference type="Proteomes" id="UP000031186">
    <property type="component" value="Unassembled WGS sequence"/>
</dbReference>
<comment type="caution">
    <text evidence="2">The sequence shown here is derived from an EMBL/GenBank/DDBJ whole genome shotgun (WGS) entry which is preliminary data.</text>
</comment>
<dbReference type="EMBL" id="AZNF01000017">
    <property type="protein sequence ID" value="KID60785.1"/>
    <property type="molecule type" value="Genomic_DNA"/>
</dbReference>
<sequence>MAKTVIAFDLYSTLLSTESIAKELARIYGEDEAKLIATQARRYQLEYTWRINSMDDVAFDTGDIHSSMLRSTSGDATLFTPRPVTDDQVGLYRSFSELTRHSFRQATAEIGLELSRDQEERILDAYNGLDILPDADKGLALVSHTPSLKPYIFSNGTMAMITSSLKTSPSLAKSGTTFSESNIVSVDPLGVFKPDPRTYRHMAEMAGLTHQLDKVWLVSSNPFDAAGAVAAGLRSVWVGRQGTGWIDGLGGALGVSPTAVVGSVEEAVREIIRLDGLD</sequence>
<feature type="non-terminal residue" evidence="2">
    <location>
        <position position="1"/>
    </location>
</feature>
<protein>
    <submittedName>
        <fullName evidence="2">Haloacid dehalogenase</fullName>
    </submittedName>
</protein>
<dbReference type="Gene3D" id="1.10.150.240">
    <property type="entry name" value="Putative phosphatase, domain 2"/>
    <property type="match status" value="1"/>
</dbReference>
<evidence type="ECO:0000256" key="1">
    <source>
        <dbReference type="ARBA" id="ARBA00022801"/>
    </source>
</evidence>
<reference evidence="2 3" key="1">
    <citation type="journal article" date="2014" name="Proc. Natl. Acad. Sci. U.S.A.">
        <title>Trajectory and genomic determinants of fungal-pathogen speciation and host adaptation.</title>
        <authorList>
            <person name="Hu X."/>
            <person name="Xiao G."/>
            <person name="Zheng P."/>
            <person name="Shang Y."/>
            <person name="Su Y."/>
            <person name="Zhang X."/>
            <person name="Liu X."/>
            <person name="Zhan S."/>
            <person name="St Leger R.J."/>
            <person name="Wang C."/>
        </authorList>
    </citation>
    <scope>NUCLEOTIDE SEQUENCE [LARGE SCALE GENOMIC DNA]</scope>
    <source>
        <strain evidence="2 3">ARSEF 549</strain>
    </source>
</reference>
<dbReference type="Pfam" id="PF00702">
    <property type="entry name" value="Hydrolase"/>
    <property type="match status" value="1"/>
</dbReference>
<proteinExistence type="predicted"/>
<dbReference type="VEuPathDB" id="FungiDB:MAN_09513"/>
<dbReference type="InterPro" id="IPR036412">
    <property type="entry name" value="HAD-like_sf"/>
</dbReference>
<dbReference type="PANTHER" id="PTHR43316">
    <property type="entry name" value="HYDROLASE, HALOACID DELAHOGENASE-RELATED"/>
    <property type="match status" value="1"/>
</dbReference>
<dbReference type="OrthoDB" id="3256520at2759"/>
<organism evidence="2 3">
    <name type="scientific">Metarhizium anisopliae (strain ARSEF 549)</name>
    <dbReference type="NCBI Taxonomy" id="3151832"/>
    <lineage>
        <taxon>Eukaryota</taxon>
        <taxon>Fungi</taxon>
        <taxon>Dikarya</taxon>
        <taxon>Ascomycota</taxon>
        <taxon>Pezizomycotina</taxon>
        <taxon>Sordariomycetes</taxon>
        <taxon>Hypocreomycetidae</taxon>
        <taxon>Hypocreales</taxon>
        <taxon>Clavicipitaceae</taxon>
        <taxon>Metarhizium</taxon>
    </lineage>
</organism>
<keyword evidence="1" id="KW-0378">Hydrolase</keyword>
<dbReference type="HOGENOM" id="CLU_045011_3_1_1"/>
<dbReference type="AlphaFoldDB" id="A0A0B4EF32"/>
<accession>A0A0B4EF32</accession>
<dbReference type="Gene3D" id="3.40.50.1000">
    <property type="entry name" value="HAD superfamily/HAD-like"/>
    <property type="match status" value="1"/>
</dbReference>
<dbReference type="PANTHER" id="PTHR43316:SF3">
    <property type="entry name" value="HALOACID DEHALOGENASE, TYPE II (AFU_ORTHOLOGUE AFUA_2G07750)-RELATED"/>
    <property type="match status" value="1"/>
</dbReference>
<gene>
    <name evidence="2" type="ORF">MAN_09513</name>
</gene>
<dbReference type="InterPro" id="IPR023214">
    <property type="entry name" value="HAD_sf"/>
</dbReference>
<evidence type="ECO:0000313" key="2">
    <source>
        <dbReference type="EMBL" id="KID60785.1"/>
    </source>
</evidence>